<dbReference type="InterPro" id="IPR036259">
    <property type="entry name" value="MFS_trans_sf"/>
</dbReference>
<keyword evidence="7" id="KW-0458">Lysosome</keyword>
<comment type="catalytic activity">
    <reaction evidence="12">
        <text>L-lysyl-L-alpha-amino acid(out) = L-lysyl-L-alpha-amino acid(in)</text>
        <dbReference type="Rhea" id="RHEA:79387"/>
        <dbReference type="ChEBI" id="CHEBI:229965"/>
    </reaction>
</comment>
<evidence type="ECO:0000256" key="5">
    <source>
        <dbReference type="ARBA" id="ARBA00022989"/>
    </source>
</evidence>
<keyword evidence="4 25" id="KW-0812">Transmembrane</keyword>
<name>A0A1Y2BSR5_9FUNG</name>
<comment type="catalytic activity">
    <reaction evidence="8">
        <text>L-lysyl-L-alanine(out) = L-lysyl-L-alanine(in)</text>
        <dbReference type="Rhea" id="RHEA:79399"/>
        <dbReference type="ChEBI" id="CHEBI:229954"/>
    </reaction>
</comment>
<evidence type="ECO:0000256" key="6">
    <source>
        <dbReference type="ARBA" id="ARBA00023136"/>
    </source>
</evidence>
<feature type="transmembrane region" description="Helical" evidence="25">
    <location>
        <begin position="357"/>
        <end position="377"/>
    </location>
</feature>
<evidence type="ECO:0000256" key="3">
    <source>
        <dbReference type="ARBA" id="ARBA00022448"/>
    </source>
</evidence>
<feature type="transmembrane region" description="Helical" evidence="25">
    <location>
        <begin position="435"/>
        <end position="455"/>
    </location>
</feature>
<feature type="transmembrane region" description="Helical" evidence="25">
    <location>
        <begin position="81"/>
        <end position="102"/>
    </location>
</feature>
<comment type="caution">
    <text evidence="26">The sequence shown here is derived from an EMBL/GenBank/DDBJ whole genome shotgun (WGS) entry which is preliminary data.</text>
</comment>
<evidence type="ECO:0000256" key="22">
    <source>
        <dbReference type="ARBA" id="ARBA00045018"/>
    </source>
</evidence>
<dbReference type="EMBL" id="MCGO01000048">
    <property type="protein sequence ID" value="ORY37783.1"/>
    <property type="molecule type" value="Genomic_DNA"/>
</dbReference>
<accession>A0A1Y2BSR5</accession>
<evidence type="ECO:0000256" key="9">
    <source>
        <dbReference type="ARBA" id="ARBA00044878"/>
    </source>
</evidence>
<evidence type="ECO:0000256" key="10">
    <source>
        <dbReference type="ARBA" id="ARBA00044881"/>
    </source>
</evidence>
<evidence type="ECO:0000256" key="21">
    <source>
        <dbReference type="ARBA" id="ARBA00044985"/>
    </source>
</evidence>
<dbReference type="Proteomes" id="UP000193642">
    <property type="component" value="Unassembled WGS sequence"/>
</dbReference>
<dbReference type="AlphaFoldDB" id="A0A1Y2BSR5"/>
<dbReference type="Pfam" id="PF07690">
    <property type="entry name" value="MFS_1"/>
    <property type="match status" value="1"/>
</dbReference>
<feature type="transmembrane region" description="Helical" evidence="25">
    <location>
        <begin position="201"/>
        <end position="223"/>
    </location>
</feature>
<evidence type="ECO:0000256" key="15">
    <source>
        <dbReference type="ARBA" id="ARBA00044899"/>
    </source>
</evidence>
<comment type="catalytic activity">
    <reaction evidence="19">
        <text>L-alanyl-L-lysine(out) = L-alanyl-L-lysine(in)</text>
        <dbReference type="Rhea" id="RHEA:79415"/>
        <dbReference type="ChEBI" id="CHEBI:192470"/>
    </reaction>
</comment>
<keyword evidence="5 25" id="KW-1133">Transmembrane helix</keyword>
<proteinExistence type="inferred from homology"/>
<evidence type="ECO:0000256" key="8">
    <source>
        <dbReference type="ARBA" id="ARBA00044876"/>
    </source>
</evidence>
<comment type="catalytic activity">
    <reaction evidence="9">
        <text>L-histidyl-glycine(out) = L-histidyl-glycine(in)</text>
        <dbReference type="Rhea" id="RHEA:79395"/>
        <dbReference type="ChEBI" id="CHEBI:229957"/>
    </reaction>
</comment>
<sequence>MENAGKMLKSWVVRRYSVSFQDVLDNFAMEGDATTKWQVLFLACMILVGTFYAFDAPAALNIPLMEYLGIGYDEWQFKLNLLYSAYSLPNTIIPFISGGYIASYGVSTVLLTVSSLVIVGQVIFSFGLSLKSYPLLLLGRIIFGIGGESVSVCQSCIVALWFGSSSQISFALGLTVSIARFGSALNSICSPRIERALGVQTAIWTATILCLLSFICSIVLVWITAKRETGYVRIGGTDNDSVERPLIRSRSPSVLLLSRSSSISIRSGTSESMISDTQTILTTVNSLRKEFWMICLLCILLYGTIIPFNNTASDFLMEKWYHNDTVTAGNVMAIPESISTFMVPFSGYYIDAYGHKVLLLLACSILVTLVHLVLGLIEGSSPVLPMCVLGISYSVYGAAIWGAIADVSRPRLSEPDSGSGTDFTKLEESASKSLGAAYGLSTSLYNGSLVVLPLIAAEIRVQSGGFLWVEMFFAFLGFLGILSSILLYYMDNANGGILEEGSVVSSRIRRSDDTIDSEASNSNASTLYE</sequence>
<feature type="transmembrane region" description="Helical" evidence="25">
    <location>
        <begin position="383"/>
        <end position="404"/>
    </location>
</feature>
<keyword evidence="6 25" id="KW-0472">Membrane</keyword>
<dbReference type="OrthoDB" id="424834at2759"/>
<comment type="catalytic activity">
    <reaction evidence="11">
        <text>L-alpha-aminoacyl-L-histidine(out) = L-alpha-aminoacyl-L-histidine(in)</text>
        <dbReference type="Rhea" id="RHEA:79375"/>
        <dbReference type="ChEBI" id="CHEBI:229967"/>
    </reaction>
</comment>
<dbReference type="PANTHER" id="PTHR23512">
    <property type="entry name" value="MAJOR FACILITATOR SUPERFAMILY DOMAIN-CONTAINING PROTEIN 1"/>
    <property type="match status" value="1"/>
</dbReference>
<feature type="transmembrane region" description="Helical" evidence="25">
    <location>
        <begin position="291"/>
        <end position="309"/>
    </location>
</feature>
<evidence type="ECO:0000256" key="1">
    <source>
        <dbReference type="ARBA" id="ARBA00004155"/>
    </source>
</evidence>
<comment type="catalytic activity">
    <reaction evidence="13">
        <text>L-alpha-aminoacyl-L-lysine(out) = L-alpha-aminoacyl-L-lysine(in)</text>
        <dbReference type="Rhea" id="RHEA:79383"/>
        <dbReference type="ChEBI" id="CHEBI:229966"/>
    </reaction>
</comment>
<comment type="catalytic activity">
    <reaction evidence="15">
        <text>L-arginyl-L-alpha-amino acid(out) = L-arginyl-L-alpha-amino acid(in)</text>
        <dbReference type="Rhea" id="RHEA:79371"/>
        <dbReference type="ChEBI" id="CHEBI:84315"/>
    </reaction>
</comment>
<gene>
    <name evidence="26" type="ORF">BCR33DRAFT_854544</name>
</gene>
<organism evidence="26 27">
    <name type="scientific">Rhizoclosmatium globosum</name>
    <dbReference type="NCBI Taxonomy" id="329046"/>
    <lineage>
        <taxon>Eukaryota</taxon>
        <taxon>Fungi</taxon>
        <taxon>Fungi incertae sedis</taxon>
        <taxon>Chytridiomycota</taxon>
        <taxon>Chytridiomycota incertae sedis</taxon>
        <taxon>Chytridiomycetes</taxon>
        <taxon>Chytridiales</taxon>
        <taxon>Chytriomycetaceae</taxon>
        <taxon>Rhizoclosmatium</taxon>
    </lineage>
</organism>
<evidence type="ECO:0000256" key="23">
    <source>
        <dbReference type="ARBA" id="ARBA00045709"/>
    </source>
</evidence>
<dbReference type="STRING" id="329046.A0A1Y2BSR5"/>
<dbReference type="GO" id="GO:0022857">
    <property type="term" value="F:transmembrane transporter activity"/>
    <property type="evidence" value="ECO:0007669"/>
    <property type="project" value="InterPro"/>
</dbReference>
<evidence type="ECO:0000256" key="14">
    <source>
        <dbReference type="ARBA" id="ARBA00044898"/>
    </source>
</evidence>
<comment type="catalytic activity">
    <reaction evidence="18">
        <text>L-histidyl-L-alpha-amino acid(out) = L-histidyl-L-alpha-amino acid(in)</text>
        <dbReference type="Rhea" id="RHEA:79379"/>
        <dbReference type="ChEBI" id="CHEBI:229964"/>
    </reaction>
</comment>
<evidence type="ECO:0000256" key="19">
    <source>
        <dbReference type="ARBA" id="ARBA00044919"/>
    </source>
</evidence>
<comment type="catalytic activity">
    <reaction evidence="14">
        <text>L-aspartyl-L-lysine(out) = L-aspartyl-L-lysine(in)</text>
        <dbReference type="Rhea" id="RHEA:79411"/>
        <dbReference type="ChEBI" id="CHEBI:229953"/>
    </reaction>
</comment>
<evidence type="ECO:0000256" key="7">
    <source>
        <dbReference type="ARBA" id="ARBA00023228"/>
    </source>
</evidence>
<evidence type="ECO:0000256" key="11">
    <source>
        <dbReference type="ARBA" id="ARBA00044884"/>
    </source>
</evidence>
<evidence type="ECO:0000256" key="17">
    <source>
        <dbReference type="ARBA" id="ARBA00044903"/>
    </source>
</evidence>
<evidence type="ECO:0000256" key="18">
    <source>
        <dbReference type="ARBA" id="ARBA00044912"/>
    </source>
</evidence>
<dbReference type="InterPro" id="IPR011701">
    <property type="entry name" value="MFS"/>
</dbReference>
<feature type="transmembrane region" description="Helical" evidence="25">
    <location>
        <begin position="108"/>
        <end position="129"/>
    </location>
</feature>
<evidence type="ECO:0000256" key="12">
    <source>
        <dbReference type="ARBA" id="ARBA00044891"/>
    </source>
</evidence>
<evidence type="ECO:0000256" key="24">
    <source>
        <dbReference type="ARBA" id="ARBA00046376"/>
    </source>
</evidence>
<comment type="catalytic activity">
    <reaction evidence="20">
        <text>L-lysyl-glycine(out) = L-lysyl-glycine(in)</text>
        <dbReference type="Rhea" id="RHEA:79407"/>
        <dbReference type="ChEBI" id="CHEBI:191202"/>
    </reaction>
</comment>
<comment type="catalytic activity">
    <reaction evidence="17">
        <text>L-arginyl-glycine(out) = L-arginyl-glycine(in)</text>
        <dbReference type="Rhea" id="RHEA:79391"/>
        <dbReference type="ChEBI" id="CHEBI:229955"/>
    </reaction>
</comment>
<dbReference type="PANTHER" id="PTHR23512:SF3">
    <property type="entry name" value="MAJOR FACILITATOR SUPERFAMILY DOMAIN-CONTAINING PROTEIN 1"/>
    <property type="match status" value="1"/>
</dbReference>
<comment type="similarity">
    <text evidence="2">Belongs to the major facilitator superfamily.</text>
</comment>
<keyword evidence="3" id="KW-0813">Transport</keyword>
<dbReference type="Gene3D" id="1.20.1250.20">
    <property type="entry name" value="MFS general substrate transporter like domains"/>
    <property type="match status" value="2"/>
</dbReference>
<comment type="catalytic activity">
    <reaction evidence="10">
        <text>L-alpha-aminoacyl-L-arginine(out) = L-alpha-aminoacyl-L-arginine(in)</text>
        <dbReference type="Rhea" id="RHEA:79367"/>
        <dbReference type="ChEBI" id="CHEBI:229968"/>
    </reaction>
</comment>
<evidence type="ECO:0000313" key="26">
    <source>
        <dbReference type="EMBL" id="ORY37783.1"/>
    </source>
</evidence>
<reference evidence="26 27" key="1">
    <citation type="submission" date="2016-07" db="EMBL/GenBank/DDBJ databases">
        <title>Pervasive Adenine N6-methylation of Active Genes in Fungi.</title>
        <authorList>
            <consortium name="DOE Joint Genome Institute"/>
            <person name="Mondo S.J."/>
            <person name="Dannebaum R.O."/>
            <person name="Kuo R.C."/>
            <person name="Labutti K."/>
            <person name="Haridas S."/>
            <person name="Kuo A."/>
            <person name="Salamov A."/>
            <person name="Ahrendt S.R."/>
            <person name="Lipzen A."/>
            <person name="Sullivan W."/>
            <person name="Andreopoulos W.B."/>
            <person name="Clum A."/>
            <person name="Lindquist E."/>
            <person name="Daum C."/>
            <person name="Ramamoorthy G.K."/>
            <person name="Gryganskyi A."/>
            <person name="Culley D."/>
            <person name="Magnuson J.K."/>
            <person name="James T.Y."/>
            <person name="O'Malley M.A."/>
            <person name="Stajich J.E."/>
            <person name="Spatafora J.W."/>
            <person name="Visel A."/>
            <person name="Grigoriev I.V."/>
        </authorList>
    </citation>
    <scope>NUCLEOTIDE SEQUENCE [LARGE SCALE GENOMIC DNA]</scope>
    <source>
        <strain evidence="26 27">JEL800</strain>
    </source>
</reference>
<evidence type="ECO:0000256" key="4">
    <source>
        <dbReference type="ARBA" id="ARBA00022692"/>
    </source>
</evidence>
<protein>
    <recommendedName>
        <fullName evidence="21">Lysosomal dipeptide transporter MFSD1</fullName>
    </recommendedName>
    <alternativeName>
        <fullName evidence="22">Major facilitator superfamily domain-containing protein 1</fullName>
    </alternativeName>
</protein>
<dbReference type="SUPFAM" id="SSF103473">
    <property type="entry name" value="MFS general substrate transporter"/>
    <property type="match status" value="1"/>
</dbReference>
<evidence type="ECO:0000256" key="20">
    <source>
        <dbReference type="ARBA" id="ARBA00044924"/>
    </source>
</evidence>
<evidence type="ECO:0000313" key="27">
    <source>
        <dbReference type="Proteomes" id="UP000193642"/>
    </source>
</evidence>
<evidence type="ECO:0000256" key="16">
    <source>
        <dbReference type="ARBA" id="ARBA00044900"/>
    </source>
</evidence>
<feature type="transmembrane region" description="Helical" evidence="25">
    <location>
        <begin position="39"/>
        <end position="60"/>
    </location>
</feature>
<comment type="subcellular location">
    <subcellularLocation>
        <location evidence="1">Lysosome membrane</location>
        <topology evidence="1">Multi-pass membrane protein</topology>
    </subcellularLocation>
</comment>
<evidence type="ECO:0000256" key="2">
    <source>
        <dbReference type="ARBA" id="ARBA00008335"/>
    </source>
</evidence>
<evidence type="ECO:0000256" key="13">
    <source>
        <dbReference type="ARBA" id="ARBA00044893"/>
    </source>
</evidence>
<feature type="transmembrane region" description="Helical" evidence="25">
    <location>
        <begin position="467"/>
        <end position="489"/>
    </location>
</feature>
<evidence type="ECO:0000256" key="25">
    <source>
        <dbReference type="SAM" id="Phobius"/>
    </source>
</evidence>
<comment type="function">
    <text evidence="23">Lysosomal dipeptide uniporter that selectively exports lysine, arginine or histidine-containing dipeptides with a net positive charge from the lysosome lumen into the cytosol. Could play a role in a specific type of protein O-glycosylation indirectly regulating macrophages migration and tissue invasion. Also essential for liver homeostasis.</text>
</comment>
<comment type="catalytic activity">
    <reaction evidence="16">
        <text>L-lysyl-L-lysine(out) = L-lysyl-L-lysine(in)</text>
        <dbReference type="Rhea" id="RHEA:79403"/>
        <dbReference type="ChEBI" id="CHEBI:229956"/>
    </reaction>
</comment>
<dbReference type="InterPro" id="IPR052187">
    <property type="entry name" value="MFSD1"/>
</dbReference>
<comment type="subunit">
    <text evidence="24">Homodimer. Interacts with lysosomal protein GLMP (via lumenal domain); the interaction starts while both proteins are still in the endoplasmic reticulum and is required for stabilization of MFSD1 in lysosomes but has no direct effect on its targeting to lysosomes or transporter activity.</text>
</comment>
<keyword evidence="27" id="KW-1185">Reference proteome</keyword>